<accession>A0A2T8HXZ7</accession>
<proteinExistence type="inferred from homology"/>
<dbReference type="Proteomes" id="UP000245911">
    <property type="component" value="Unassembled WGS sequence"/>
</dbReference>
<evidence type="ECO:0000256" key="3">
    <source>
        <dbReference type="ARBA" id="ARBA00022490"/>
    </source>
</evidence>
<keyword evidence="9" id="KW-0170">Cobalt</keyword>
<dbReference type="InterPro" id="IPR010169">
    <property type="entry name" value="AcOrn-deacetyl"/>
</dbReference>
<protein>
    <submittedName>
        <fullName evidence="11">Acetylornithine deacetylase</fullName>
    </submittedName>
</protein>
<keyword evidence="6" id="KW-0479">Metal-binding</keyword>
<evidence type="ECO:0000256" key="6">
    <source>
        <dbReference type="ARBA" id="ARBA00022723"/>
    </source>
</evidence>
<name>A0A2T8HXZ7_9RHOB</name>
<dbReference type="NCBIfam" id="TIGR01892">
    <property type="entry name" value="AcOrn-deacetyl"/>
    <property type="match status" value="1"/>
</dbReference>
<comment type="similarity">
    <text evidence="2">Belongs to the peptidase M20A family. ArgE subfamily.</text>
</comment>
<dbReference type="InterPro" id="IPR050072">
    <property type="entry name" value="Peptidase_M20A"/>
</dbReference>
<reference evidence="11 12" key="1">
    <citation type="submission" date="2018-04" db="EMBL/GenBank/DDBJ databases">
        <title>Pararhodobacter oceanense sp. nov., isolated from marine intertidal sediment.</title>
        <authorList>
            <person name="Wang X.-L."/>
            <person name="Du Z.-J."/>
        </authorList>
    </citation>
    <scope>NUCLEOTIDE SEQUENCE [LARGE SCALE GENOMIC DNA]</scope>
    <source>
        <strain evidence="11 12">AM505</strain>
    </source>
</reference>
<dbReference type="OrthoDB" id="9809784at2"/>
<dbReference type="PROSITE" id="PS00759">
    <property type="entry name" value="ARGE_DAPE_CPG2_2"/>
    <property type="match status" value="1"/>
</dbReference>
<dbReference type="SUPFAM" id="SSF55031">
    <property type="entry name" value="Bacterial exopeptidase dimerisation domain"/>
    <property type="match status" value="1"/>
</dbReference>
<dbReference type="GO" id="GO:0006526">
    <property type="term" value="P:L-arginine biosynthetic process"/>
    <property type="evidence" value="ECO:0007669"/>
    <property type="project" value="UniProtKB-KW"/>
</dbReference>
<comment type="caution">
    <text evidence="11">The sequence shown here is derived from an EMBL/GenBank/DDBJ whole genome shotgun (WGS) entry which is preliminary data.</text>
</comment>
<evidence type="ECO:0000256" key="9">
    <source>
        <dbReference type="ARBA" id="ARBA00023285"/>
    </source>
</evidence>
<organism evidence="11 12">
    <name type="scientific">Pararhodobacter oceanensis</name>
    <dbReference type="NCBI Taxonomy" id="2172121"/>
    <lineage>
        <taxon>Bacteria</taxon>
        <taxon>Pseudomonadati</taxon>
        <taxon>Pseudomonadota</taxon>
        <taxon>Alphaproteobacteria</taxon>
        <taxon>Rhodobacterales</taxon>
        <taxon>Paracoccaceae</taxon>
        <taxon>Pararhodobacter</taxon>
    </lineage>
</organism>
<keyword evidence="5" id="KW-0028">Amino-acid biosynthesis</keyword>
<dbReference type="Pfam" id="PF01546">
    <property type="entry name" value="Peptidase_M20"/>
    <property type="match status" value="1"/>
</dbReference>
<evidence type="ECO:0000256" key="2">
    <source>
        <dbReference type="ARBA" id="ARBA00005691"/>
    </source>
</evidence>
<dbReference type="SUPFAM" id="SSF53187">
    <property type="entry name" value="Zn-dependent exopeptidases"/>
    <property type="match status" value="1"/>
</dbReference>
<evidence type="ECO:0000256" key="5">
    <source>
        <dbReference type="ARBA" id="ARBA00022605"/>
    </source>
</evidence>
<dbReference type="PANTHER" id="PTHR43808:SF31">
    <property type="entry name" value="N-ACETYL-L-CITRULLINE DEACETYLASE"/>
    <property type="match status" value="1"/>
</dbReference>
<dbReference type="PANTHER" id="PTHR43808">
    <property type="entry name" value="ACETYLORNITHINE DEACETYLASE"/>
    <property type="match status" value="1"/>
</dbReference>
<evidence type="ECO:0000256" key="8">
    <source>
        <dbReference type="ARBA" id="ARBA00022833"/>
    </source>
</evidence>
<evidence type="ECO:0000259" key="10">
    <source>
        <dbReference type="Pfam" id="PF07687"/>
    </source>
</evidence>
<dbReference type="RefSeq" id="WP_116556707.1">
    <property type="nucleotide sequence ID" value="NZ_QDKM01000001.1"/>
</dbReference>
<comment type="cofactor">
    <cofactor evidence="1">
        <name>Zn(2+)</name>
        <dbReference type="ChEBI" id="CHEBI:29105"/>
    </cofactor>
</comment>
<dbReference type="CDD" id="cd03894">
    <property type="entry name" value="M20_ArgE"/>
    <property type="match status" value="1"/>
</dbReference>
<keyword evidence="3" id="KW-0963">Cytoplasm</keyword>
<keyword evidence="4" id="KW-0055">Arginine biosynthesis</keyword>
<dbReference type="AlphaFoldDB" id="A0A2T8HXZ7"/>
<gene>
    <name evidence="11" type="primary">argE</name>
    <name evidence="11" type="ORF">DDE20_01705</name>
</gene>
<dbReference type="Gene3D" id="3.30.70.360">
    <property type="match status" value="1"/>
</dbReference>
<evidence type="ECO:0000313" key="12">
    <source>
        <dbReference type="Proteomes" id="UP000245911"/>
    </source>
</evidence>
<keyword evidence="8" id="KW-0862">Zinc</keyword>
<dbReference type="InterPro" id="IPR002933">
    <property type="entry name" value="Peptidase_M20"/>
</dbReference>
<feature type="domain" description="Peptidase M20 dimerisation" evidence="10">
    <location>
        <begin position="179"/>
        <end position="286"/>
    </location>
</feature>
<keyword evidence="7" id="KW-0378">Hydrolase</keyword>
<dbReference type="GO" id="GO:0046872">
    <property type="term" value="F:metal ion binding"/>
    <property type="evidence" value="ECO:0007669"/>
    <property type="project" value="UniProtKB-KW"/>
</dbReference>
<evidence type="ECO:0000256" key="7">
    <source>
        <dbReference type="ARBA" id="ARBA00022801"/>
    </source>
</evidence>
<evidence type="ECO:0000313" key="11">
    <source>
        <dbReference type="EMBL" id="PVH30297.1"/>
    </source>
</evidence>
<sequence>MTVDTHGPELAPRAILERLIAFPTVSSDTNLPLVDWVEGYLATHGITVQRVPSVCGTKAHLYAHVGPQIAGAVVLSGHTDVVPVEGQAWTTDPWALTEKDGKLFGRGTCDMKGFDALAIWALVKAKHAPLKRPLQLALSFDEEVGCMAVADLIEAMIASDMPRGDTVIVGEPSMMKVVTGHKGGLGFAVHIHGFEVHSSLQPYGVSAIMEAGRLIQWANEQNAANAAATPSELAAPFDPPFSTLHIGKISGGTAHNITAKDCEFVLSTRAVPGDTQWRDKITAKIREIEAGMQAIRPETRIDAVEVFGVPPLSPESDGAAEALTRRLTGDNASHVVSYGTEGGQFQVRGYSAVVCGPGDIAQAHQPDEFLTLEQFAAGQAFMERLIDELCAPQPA</sequence>
<dbReference type="InterPro" id="IPR001261">
    <property type="entry name" value="ArgE/DapE_CS"/>
</dbReference>
<dbReference type="GO" id="GO:0008777">
    <property type="term" value="F:acetylornithine deacetylase activity"/>
    <property type="evidence" value="ECO:0007669"/>
    <property type="project" value="TreeGrafter"/>
</dbReference>
<dbReference type="InterPro" id="IPR011650">
    <property type="entry name" value="Peptidase_M20_dimer"/>
</dbReference>
<dbReference type="InterPro" id="IPR036264">
    <property type="entry name" value="Bact_exopeptidase_dim_dom"/>
</dbReference>
<evidence type="ECO:0000256" key="4">
    <source>
        <dbReference type="ARBA" id="ARBA00022571"/>
    </source>
</evidence>
<dbReference type="NCBIfam" id="NF005710">
    <property type="entry name" value="PRK07522.1"/>
    <property type="match status" value="1"/>
</dbReference>
<dbReference type="Pfam" id="PF07687">
    <property type="entry name" value="M20_dimer"/>
    <property type="match status" value="1"/>
</dbReference>
<dbReference type="Gene3D" id="3.40.630.10">
    <property type="entry name" value="Zn peptidases"/>
    <property type="match status" value="1"/>
</dbReference>
<evidence type="ECO:0000256" key="1">
    <source>
        <dbReference type="ARBA" id="ARBA00001947"/>
    </source>
</evidence>
<keyword evidence="12" id="KW-1185">Reference proteome</keyword>
<dbReference type="EMBL" id="QDKM01000001">
    <property type="protein sequence ID" value="PVH30297.1"/>
    <property type="molecule type" value="Genomic_DNA"/>
</dbReference>